<dbReference type="EMBL" id="FN648409">
    <property type="protein sequence ID" value="CBN76814.1"/>
    <property type="molecule type" value="Genomic_DNA"/>
</dbReference>
<dbReference type="Proteomes" id="UP000002630">
    <property type="component" value="Linkage Group LG08"/>
</dbReference>
<dbReference type="OrthoDB" id="190375at2759"/>
<name>D8LIT0_ECTSI</name>
<evidence type="ECO:0000313" key="2">
    <source>
        <dbReference type="Proteomes" id="UP000002630"/>
    </source>
</evidence>
<accession>D8LIT0</accession>
<dbReference type="AlphaFoldDB" id="D8LIT0"/>
<evidence type="ECO:0000313" key="1">
    <source>
        <dbReference type="EMBL" id="CBN76814.1"/>
    </source>
</evidence>
<dbReference type="InParanoid" id="D8LIT0"/>
<organism evidence="1 2">
    <name type="scientific">Ectocarpus siliculosus</name>
    <name type="common">Brown alga</name>
    <name type="synonym">Conferva siliculosa</name>
    <dbReference type="NCBI Taxonomy" id="2880"/>
    <lineage>
        <taxon>Eukaryota</taxon>
        <taxon>Sar</taxon>
        <taxon>Stramenopiles</taxon>
        <taxon>Ochrophyta</taxon>
        <taxon>PX clade</taxon>
        <taxon>Phaeophyceae</taxon>
        <taxon>Ectocarpales</taxon>
        <taxon>Ectocarpaceae</taxon>
        <taxon>Ectocarpus</taxon>
    </lineage>
</organism>
<gene>
    <name evidence="1" type="ORF">Esi_0023_0005</name>
</gene>
<reference evidence="1 2" key="1">
    <citation type="journal article" date="2010" name="Nature">
        <title>The Ectocarpus genome and the independent evolution of multicellularity in brown algae.</title>
        <authorList>
            <person name="Cock J.M."/>
            <person name="Sterck L."/>
            <person name="Rouze P."/>
            <person name="Scornet D."/>
            <person name="Allen A.E."/>
            <person name="Amoutzias G."/>
            <person name="Anthouard V."/>
            <person name="Artiguenave F."/>
            <person name="Aury J.M."/>
            <person name="Badger J.H."/>
            <person name="Beszteri B."/>
            <person name="Billiau K."/>
            <person name="Bonnet E."/>
            <person name="Bothwell J.H."/>
            <person name="Bowler C."/>
            <person name="Boyen C."/>
            <person name="Brownlee C."/>
            <person name="Carrano C.J."/>
            <person name="Charrier B."/>
            <person name="Cho G.Y."/>
            <person name="Coelho S.M."/>
            <person name="Collen J."/>
            <person name="Corre E."/>
            <person name="Da Silva C."/>
            <person name="Delage L."/>
            <person name="Delaroque N."/>
            <person name="Dittami S.M."/>
            <person name="Doulbeau S."/>
            <person name="Elias M."/>
            <person name="Farnham G."/>
            <person name="Gachon C.M."/>
            <person name="Gschloessl B."/>
            <person name="Heesch S."/>
            <person name="Jabbari K."/>
            <person name="Jubin C."/>
            <person name="Kawai H."/>
            <person name="Kimura K."/>
            <person name="Kloareg B."/>
            <person name="Kupper F.C."/>
            <person name="Lang D."/>
            <person name="Le Bail A."/>
            <person name="Leblanc C."/>
            <person name="Lerouge P."/>
            <person name="Lohr M."/>
            <person name="Lopez P.J."/>
            <person name="Martens C."/>
            <person name="Maumus F."/>
            <person name="Michel G."/>
            <person name="Miranda-Saavedra D."/>
            <person name="Morales J."/>
            <person name="Moreau H."/>
            <person name="Motomura T."/>
            <person name="Nagasato C."/>
            <person name="Napoli C.A."/>
            <person name="Nelson D.R."/>
            <person name="Nyvall-Collen P."/>
            <person name="Peters A.F."/>
            <person name="Pommier C."/>
            <person name="Potin P."/>
            <person name="Poulain J."/>
            <person name="Quesneville H."/>
            <person name="Read B."/>
            <person name="Rensing S.A."/>
            <person name="Ritter A."/>
            <person name="Rousvoal S."/>
            <person name="Samanta M."/>
            <person name="Samson G."/>
            <person name="Schroeder D.C."/>
            <person name="Segurens B."/>
            <person name="Strittmatter M."/>
            <person name="Tonon T."/>
            <person name="Tregear J.W."/>
            <person name="Valentin K."/>
            <person name="von Dassow P."/>
            <person name="Yamagishi T."/>
            <person name="Van de Peer Y."/>
            <person name="Wincker P."/>
        </authorList>
    </citation>
    <scope>NUCLEOTIDE SEQUENCE [LARGE SCALE GENOMIC DNA]</scope>
    <source>
        <strain evidence="2">Ec32 / CCAP1310/4</strain>
    </source>
</reference>
<dbReference type="EMBL" id="FN649733">
    <property type="protein sequence ID" value="CBN76814.1"/>
    <property type="molecule type" value="Genomic_DNA"/>
</dbReference>
<sequence>MGRRHDIVQCPMEPTVHFSRPSQVVLLPEFDKDPRYKFSSSRSIRSRKGGFSAGLGHFSIALPYLQVMREQQAEKSARDDGARVLQRAFGGLLARSKCRLVCYDVLEAMEEVRQQGRRLLEEDILRQKESDAARCIQGAWKGRKLQIKLSELKSAAKVVQRCFRRLEAKRAAEKAERNRLEGPEVLTVYHGGTVISGVPLMLSVLRCGYSYKFVGRDQEACWAHHGYCYEFEVVKIVQHHNRRYAEGHRGDTFLAGRVGPIDPSRHKKIVEMLVSRLALVDALPGPTAELRGQHRCENLVLFMRCRRVSRGFCLIGSWRSTAVMDVQYFYI</sequence>
<protein>
    <submittedName>
        <fullName evidence="1">Uncharacterized protein</fullName>
    </submittedName>
</protein>
<proteinExistence type="predicted"/>
<keyword evidence="2" id="KW-1185">Reference proteome</keyword>